<dbReference type="Gene3D" id="1.20.1250.20">
    <property type="entry name" value="MFS general substrate transporter like domains"/>
    <property type="match status" value="1"/>
</dbReference>
<keyword evidence="1" id="KW-1133">Transmembrane helix</keyword>
<feature type="transmembrane region" description="Helical" evidence="1">
    <location>
        <begin position="37"/>
        <end position="58"/>
    </location>
</feature>
<keyword evidence="1" id="KW-0472">Membrane</keyword>
<gene>
    <name evidence="2" type="ORF">TIFTF001_003759</name>
</gene>
<evidence type="ECO:0000313" key="3">
    <source>
        <dbReference type="Proteomes" id="UP001187192"/>
    </source>
</evidence>
<sequence>MTNSSWKTEGLIWAPIIIRYALWNLMIYMTDKWDLSLAMAAAIVNSFWGITDMLQIVMKFFLDAFVGNFRMALFFGSACSIARKKVRNYVSTTWNRMLGWGQENTKLGWREMEYQVGLNINLGLCLLSSSVEMNEIDLYFPIALVVLSLGISSGESISLDELTQQGDNDLATEEDPELARGGQIELAIEEGPDLAREGDRELATEEDTNNLARFRSCAIVCMAAATLVFASYNPGQARGSHQNTAFTDAYSRYILSSLLVV</sequence>
<proteinExistence type="predicted"/>
<dbReference type="InterPro" id="IPR036259">
    <property type="entry name" value="MFS_trans_sf"/>
</dbReference>
<dbReference type="Proteomes" id="UP001187192">
    <property type="component" value="Unassembled WGS sequence"/>
</dbReference>
<keyword evidence="1" id="KW-0812">Transmembrane</keyword>
<dbReference type="AlphaFoldDB" id="A0AA87ZF23"/>
<protein>
    <submittedName>
        <fullName evidence="2">Uncharacterized protein</fullName>
    </submittedName>
</protein>
<accession>A0AA87ZF23</accession>
<evidence type="ECO:0000313" key="2">
    <source>
        <dbReference type="EMBL" id="GMN32642.1"/>
    </source>
</evidence>
<comment type="caution">
    <text evidence="2">The sequence shown here is derived from an EMBL/GenBank/DDBJ whole genome shotgun (WGS) entry which is preliminary data.</text>
</comment>
<evidence type="ECO:0000256" key="1">
    <source>
        <dbReference type="SAM" id="Phobius"/>
    </source>
</evidence>
<feature type="transmembrane region" description="Helical" evidence="1">
    <location>
        <begin position="12"/>
        <end position="30"/>
    </location>
</feature>
<reference evidence="2" key="1">
    <citation type="submission" date="2023-07" db="EMBL/GenBank/DDBJ databases">
        <title>draft genome sequence of fig (Ficus carica).</title>
        <authorList>
            <person name="Takahashi T."/>
            <person name="Nishimura K."/>
        </authorList>
    </citation>
    <scope>NUCLEOTIDE SEQUENCE</scope>
</reference>
<organism evidence="2 3">
    <name type="scientific">Ficus carica</name>
    <name type="common">Common fig</name>
    <dbReference type="NCBI Taxonomy" id="3494"/>
    <lineage>
        <taxon>Eukaryota</taxon>
        <taxon>Viridiplantae</taxon>
        <taxon>Streptophyta</taxon>
        <taxon>Embryophyta</taxon>
        <taxon>Tracheophyta</taxon>
        <taxon>Spermatophyta</taxon>
        <taxon>Magnoliopsida</taxon>
        <taxon>eudicotyledons</taxon>
        <taxon>Gunneridae</taxon>
        <taxon>Pentapetalae</taxon>
        <taxon>rosids</taxon>
        <taxon>fabids</taxon>
        <taxon>Rosales</taxon>
        <taxon>Moraceae</taxon>
        <taxon>Ficeae</taxon>
        <taxon>Ficus</taxon>
    </lineage>
</organism>
<dbReference type="EMBL" id="BTGU01000003">
    <property type="protein sequence ID" value="GMN32642.1"/>
    <property type="molecule type" value="Genomic_DNA"/>
</dbReference>
<name>A0AA87ZF23_FICCA</name>
<keyword evidence="3" id="KW-1185">Reference proteome</keyword>